<dbReference type="RefSeq" id="WP_149851538.1">
    <property type="nucleotide sequence ID" value="NZ_VUOB01000041.1"/>
</dbReference>
<dbReference type="AlphaFoldDB" id="A0A5B2X6H9"/>
<organism evidence="1 2">
    <name type="scientific">Solihabitans fulvus</name>
    <dbReference type="NCBI Taxonomy" id="1892852"/>
    <lineage>
        <taxon>Bacteria</taxon>
        <taxon>Bacillati</taxon>
        <taxon>Actinomycetota</taxon>
        <taxon>Actinomycetes</taxon>
        <taxon>Pseudonocardiales</taxon>
        <taxon>Pseudonocardiaceae</taxon>
        <taxon>Solihabitans</taxon>
    </lineage>
</organism>
<dbReference type="EMBL" id="VUOB01000041">
    <property type="protein sequence ID" value="KAA2258542.1"/>
    <property type="molecule type" value="Genomic_DNA"/>
</dbReference>
<dbReference type="OrthoDB" id="3396976at2"/>
<proteinExistence type="predicted"/>
<accession>A0A5B2X6H9</accession>
<comment type="caution">
    <text evidence="1">The sequence shown here is derived from an EMBL/GenBank/DDBJ whole genome shotgun (WGS) entry which is preliminary data.</text>
</comment>
<evidence type="ECO:0000313" key="1">
    <source>
        <dbReference type="EMBL" id="KAA2258542.1"/>
    </source>
</evidence>
<keyword evidence="2" id="KW-1185">Reference proteome</keyword>
<evidence type="ECO:0000313" key="2">
    <source>
        <dbReference type="Proteomes" id="UP000323454"/>
    </source>
</evidence>
<reference evidence="1 2" key="2">
    <citation type="submission" date="2019-09" db="EMBL/GenBank/DDBJ databases">
        <authorList>
            <person name="Jin C."/>
        </authorList>
    </citation>
    <scope>NUCLEOTIDE SEQUENCE [LARGE SCALE GENOMIC DNA]</scope>
    <source>
        <strain evidence="1 2">AN110305</strain>
    </source>
</reference>
<dbReference type="Proteomes" id="UP000323454">
    <property type="component" value="Unassembled WGS sequence"/>
</dbReference>
<gene>
    <name evidence="1" type="ORF">F0L68_22030</name>
</gene>
<protein>
    <submittedName>
        <fullName evidence="1">Uncharacterized protein</fullName>
    </submittedName>
</protein>
<sequence length="207" mass="22600">MPPAFKIGLGTFIDYVNSGPGHQANIVARQRQMYLDPDRKPWNYYGPMVRAIRRAAADPDPEFVLDAAARAVQDTSKGRHFAELRDGFLSWWASARCTVVKVGSTTLRQPGVEISVAPQLGVREQDGGRLAVFLYLKEPPLTGQTAKIPLRVLENAMEDILPGAGARILDVRRGKLLRLPANAPSRRLDAAIAGGLASYATIWQAIA</sequence>
<reference evidence="1 2" key="1">
    <citation type="submission" date="2019-09" db="EMBL/GenBank/DDBJ databases">
        <title>Goodfellowia gen. nov., a new genus of the Pseudonocardineae related to Actinoalloteichus, containing Goodfellowia coeruleoviolacea gen. nov., comb. nov. gen. nov., comb. nov.</title>
        <authorList>
            <person name="Labeda D."/>
        </authorList>
    </citation>
    <scope>NUCLEOTIDE SEQUENCE [LARGE SCALE GENOMIC DNA]</scope>
    <source>
        <strain evidence="1 2">AN110305</strain>
    </source>
</reference>
<name>A0A5B2X6H9_9PSEU</name>